<dbReference type="AlphaFoldDB" id="A0A2N3PZ30"/>
<reference evidence="3" key="1">
    <citation type="submission" date="2017-12" db="EMBL/GenBank/DDBJ databases">
        <title>Draft genome sequence of Telmatospirillum siberiense 26-4b1T, an acidotolerant peatland alphaproteobacterium potentially involved in sulfur cycling.</title>
        <authorList>
            <person name="Hausmann B."/>
            <person name="Pjevac P."/>
            <person name="Schreck K."/>
            <person name="Herbold C.W."/>
            <person name="Daims H."/>
            <person name="Wagner M."/>
            <person name="Pester M."/>
            <person name="Loy A."/>
        </authorList>
    </citation>
    <scope>NUCLEOTIDE SEQUENCE [LARGE SCALE GENOMIC DNA]</scope>
    <source>
        <strain evidence="3">26-4b1</strain>
    </source>
</reference>
<comment type="caution">
    <text evidence="2">The sequence shown here is derived from an EMBL/GenBank/DDBJ whole genome shotgun (WGS) entry which is preliminary data.</text>
</comment>
<dbReference type="Gene3D" id="3.40.1410.10">
    <property type="entry name" value="Chorismate lyase-like"/>
    <property type="match status" value="1"/>
</dbReference>
<keyword evidence="3" id="KW-1185">Reference proteome</keyword>
<name>A0A2N3PZ30_9PROT</name>
<protein>
    <submittedName>
        <fullName evidence="2">Uncharacterized protein</fullName>
    </submittedName>
</protein>
<accession>A0A2N3PZ30</accession>
<dbReference type="RefSeq" id="WP_101249722.1">
    <property type="nucleotide sequence ID" value="NZ_PIUM01000004.1"/>
</dbReference>
<evidence type="ECO:0000313" key="3">
    <source>
        <dbReference type="Proteomes" id="UP000233293"/>
    </source>
</evidence>
<proteinExistence type="predicted"/>
<keyword evidence="1" id="KW-0732">Signal</keyword>
<gene>
    <name evidence="2" type="ORF">CWS72_06320</name>
</gene>
<sequence>MQIISIRHLAIAALFSIGSPVQAADEPVWPDNFLTRVETLALMQSLNAELLASRSATLTLEKWCRDHHLADPAKIVAILKREGGGDKPPSAEQRKRLQVEPGEPVKYRRVQLLCGERLLSEADNWYVPGRLTAEMNRLLETTNTPFGKAVLALEPTRQTFAASLLWSPLPGGWESAAVSQAPQAAPLTIPDALFEHRAVLYTRDKVPFSEVDEVYQRQILAFPPPPQ</sequence>
<feature type="signal peptide" evidence="1">
    <location>
        <begin position="1"/>
        <end position="23"/>
    </location>
</feature>
<dbReference type="OrthoDB" id="7862147at2"/>
<dbReference type="SUPFAM" id="SSF64288">
    <property type="entry name" value="Chorismate lyase-like"/>
    <property type="match status" value="1"/>
</dbReference>
<dbReference type="EMBL" id="PIUM01000004">
    <property type="protein sequence ID" value="PKU25667.1"/>
    <property type="molecule type" value="Genomic_DNA"/>
</dbReference>
<organism evidence="2 3">
    <name type="scientific">Telmatospirillum siberiense</name>
    <dbReference type="NCBI Taxonomy" id="382514"/>
    <lineage>
        <taxon>Bacteria</taxon>
        <taxon>Pseudomonadati</taxon>
        <taxon>Pseudomonadota</taxon>
        <taxon>Alphaproteobacteria</taxon>
        <taxon>Rhodospirillales</taxon>
        <taxon>Rhodospirillaceae</taxon>
        <taxon>Telmatospirillum</taxon>
    </lineage>
</organism>
<evidence type="ECO:0000256" key="1">
    <source>
        <dbReference type="SAM" id="SignalP"/>
    </source>
</evidence>
<feature type="chain" id="PRO_5014606600" evidence="1">
    <location>
        <begin position="24"/>
        <end position="227"/>
    </location>
</feature>
<dbReference type="InterPro" id="IPR028978">
    <property type="entry name" value="Chorismate_lyase_/UTRA_dom_sf"/>
</dbReference>
<evidence type="ECO:0000313" key="2">
    <source>
        <dbReference type="EMBL" id="PKU25667.1"/>
    </source>
</evidence>
<dbReference type="Proteomes" id="UP000233293">
    <property type="component" value="Unassembled WGS sequence"/>
</dbReference>